<proteinExistence type="predicted"/>
<organism evidence="1">
    <name type="scientific">marine sediment metagenome</name>
    <dbReference type="NCBI Taxonomy" id="412755"/>
    <lineage>
        <taxon>unclassified sequences</taxon>
        <taxon>metagenomes</taxon>
        <taxon>ecological metagenomes</taxon>
    </lineage>
</organism>
<evidence type="ECO:0000313" key="1">
    <source>
        <dbReference type="EMBL" id="KKK49362.1"/>
    </source>
</evidence>
<name>A0A0F8VYE7_9ZZZZ</name>
<sequence>MSDIWIPTSLADLMDRVSILQVKLMHLEGEKRKIVKLQHATLTKI</sequence>
<accession>A0A0F8VYE7</accession>
<reference evidence="1" key="1">
    <citation type="journal article" date="2015" name="Nature">
        <title>Complex archaea that bridge the gap between prokaryotes and eukaryotes.</title>
        <authorList>
            <person name="Spang A."/>
            <person name="Saw J.H."/>
            <person name="Jorgensen S.L."/>
            <person name="Zaremba-Niedzwiedzka K."/>
            <person name="Martijn J."/>
            <person name="Lind A.E."/>
            <person name="van Eijk R."/>
            <person name="Schleper C."/>
            <person name="Guy L."/>
            <person name="Ettema T.J."/>
        </authorList>
    </citation>
    <scope>NUCLEOTIDE SEQUENCE</scope>
</reference>
<protein>
    <submittedName>
        <fullName evidence="1">Uncharacterized protein</fullName>
    </submittedName>
</protein>
<dbReference type="EMBL" id="LAZR01068586">
    <property type="protein sequence ID" value="KKK49362.1"/>
    <property type="molecule type" value="Genomic_DNA"/>
</dbReference>
<gene>
    <name evidence="1" type="ORF">LCGC14_3135810</name>
</gene>
<comment type="caution">
    <text evidence="1">The sequence shown here is derived from an EMBL/GenBank/DDBJ whole genome shotgun (WGS) entry which is preliminary data.</text>
</comment>
<dbReference type="AlphaFoldDB" id="A0A0F8VYE7"/>
<feature type="non-terminal residue" evidence="1">
    <location>
        <position position="45"/>
    </location>
</feature>